<dbReference type="CDD" id="cd18793">
    <property type="entry name" value="SF2_C_SNF"/>
    <property type="match status" value="1"/>
</dbReference>
<feature type="domain" description="Helicase C-terminal" evidence="6">
    <location>
        <begin position="1140"/>
        <end position="1305"/>
    </location>
</feature>
<feature type="region of interest" description="Disordered" evidence="3">
    <location>
        <begin position="186"/>
        <end position="244"/>
    </location>
</feature>
<feature type="domain" description="Helicase ATP-binding" evidence="5">
    <location>
        <begin position="849"/>
        <end position="1019"/>
    </location>
</feature>
<dbReference type="SUPFAM" id="SSF52540">
    <property type="entry name" value="P-loop containing nucleoside triphosphate hydrolases"/>
    <property type="match status" value="2"/>
</dbReference>
<dbReference type="InterPro" id="IPR038718">
    <property type="entry name" value="SNF2-like_sf"/>
</dbReference>
<organism evidence="7 8">
    <name type="scientific">Rothia kristinae</name>
    <dbReference type="NCBI Taxonomy" id="37923"/>
    <lineage>
        <taxon>Bacteria</taxon>
        <taxon>Bacillati</taxon>
        <taxon>Actinomycetota</taxon>
        <taxon>Actinomycetes</taxon>
        <taxon>Micrococcales</taxon>
        <taxon>Micrococcaceae</taxon>
        <taxon>Rothia</taxon>
    </lineage>
</organism>
<dbReference type="SMART" id="SM00487">
    <property type="entry name" value="DEXDc"/>
    <property type="match status" value="1"/>
</dbReference>
<dbReference type="SMART" id="SM00490">
    <property type="entry name" value="HELICc"/>
    <property type="match status" value="1"/>
</dbReference>
<dbReference type="InterPro" id="IPR027417">
    <property type="entry name" value="P-loop_NTPase"/>
</dbReference>
<dbReference type="Proteomes" id="UP000053171">
    <property type="component" value="Unassembled WGS sequence"/>
</dbReference>
<dbReference type="PROSITE" id="PS51192">
    <property type="entry name" value="HELICASE_ATP_BIND_1"/>
    <property type="match status" value="1"/>
</dbReference>
<dbReference type="InterPro" id="IPR014001">
    <property type="entry name" value="Helicase_ATP-bd"/>
</dbReference>
<keyword evidence="1" id="KW-0378">Hydrolase</keyword>
<keyword evidence="8" id="KW-1185">Reference proteome</keyword>
<dbReference type="Gene3D" id="3.40.50.300">
    <property type="entry name" value="P-loop containing nucleotide triphosphate hydrolases"/>
    <property type="match status" value="1"/>
</dbReference>
<accession>A0A199NUV6</accession>
<evidence type="ECO:0000313" key="7">
    <source>
        <dbReference type="EMBL" id="OAX52854.1"/>
    </source>
</evidence>
<keyword evidence="2" id="KW-0479">Metal-binding</keyword>
<dbReference type="RefSeq" id="WP_055684279.1">
    <property type="nucleotide sequence ID" value="NZ_LJBJ02000001.1"/>
</dbReference>
<proteinExistence type="predicted"/>
<feature type="domain" description="SWIM-type" evidence="4">
    <location>
        <begin position="61"/>
        <end position="101"/>
    </location>
</feature>
<dbReference type="PANTHER" id="PTHR10799">
    <property type="entry name" value="SNF2/RAD54 HELICASE FAMILY"/>
    <property type="match status" value="1"/>
</dbReference>
<evidence type="ECO:0000259" key="5">
    <source>
        <dbReference type="PROSITE" id="PS51192"/>
    </source>
</evidence>
<feature type="compositionally biased region" description="Basic and acidic residues" evidence="3">
    <location>
        <begin position="158"/>
        <end position="172"/>
    </location>
</feature>
<dbReference type="Pfam" id="PF00271">
    <property type="entry name" value="Helicase_C"/>
    <property type="match status" value="1"/>
</dbReference>
<dbReference type="InterPro" id="IPR000330">
    <property type="entry name" value="SNF2_N"/>
</dbReference>
<evidence type="ECO:0000313" key="8">
    <source>
        <dbReference type="Proteomes" id="UP000053171"/>
    </source>
</evidence>
<feature type="region of interest" description="Disordered" evidence="3">
    <location>
        <begin position="575"/>
        <end position="594"/>
    </location>
</feature>
<protein>
    <recommendedName>
        <fullName evidence="9">Helicase SNF2</fullName>
    </recommendedName>
</protein>
<dbReference type="PROSITE" id="PS51194">
    <property type="entry name" value="HELICASE_CTER"/>
    <property type="match status" value="1"/>
</dbReference>
<dbReference type="GO" id="GO:0008270">
    <property type="term" value="F:zinc ion binding"/>
    <property type="evidence" value="ECO:0007669"/>
    <property type="project" value="UniProtKB-KW"/>
</dbReference>
<comment type="caution">
    <text evidence="7">The sequence shown here is derived from an EMBL/GenBank/DDBJ whole genome shotgun (WGS) entry which is preliminary data.</text>
</comment>
<dbReference type="GO" id="GO:0005524">
    <property type="term" value="F:ATP binding"/>
    <property type="evidence" value="ECO:0007669"/>
    <property type="project" value="InterPro"/>
</dbReference>
<name>A0A199NUV6_9MICC</name>
<gene>
    <name evidence="7" type="ORF">AN277_0200250</name>
</gene>
<evidence type="ECO:0008006" key="9">
    <source>
        <dbReference type="Google" id="ProtNLM"/>
    </source>
</evidence>
<evidence type="ECO:0000259" key="6">
    <source>
        <dbReference type="PROSITE" id="PS51194"/>
    </source>
</evidence>
<dbReference type="EMBL" id="LJBJ02000001">
    <property type="protein sequence ID" value="OAX52854.1"/>
    <property type="molecule type" value="Genomic_DNA"/>
</dbReference>
<dbReference type="PROSITE" id="PS50966">
    <property type="entry name" value="ZF_SWIM"/>
    <property type="match status" value="1"/>
</dbReference>
<dbReference type="InterPro" id="IPR001650">
    <property type="entry name" value="Helicase_C-like"/>
</dbReference>
<keyword evidence="2" id="KW-0863">Zinc-finger</keyword>
<evidence type="ECO:0000256" key="2">
    <source>
        <dbReference type="PROSITE-ProRule" id="PRU00325"/>
    </source>
</evidence>
<feature type="compositionally biased region" description="Low complexity" evidence="3">
    <location>
        <begin position="128"/>
        <end position="157"/>
    </location>
</feature>
<keyword evidence="2" id="KW-0862">Zinc</keyword>
<dbReference type="Pfam" id="PF00176">
    <property type="entry name" value="SNF2-rel_dom"/>
    <property type="match status" value="1"/>
</dbReference>
<dbReference type="InterPro" id="IPR049730">
    <property type="entry name" value="SNF2/RAD54-like_C"/>
</dbReference>
<evidence type="ECO:0000256" key="1">
    <source>
        <dbReference type="ARBA" id="ARBA00022801"/>
    </source>
</evidence>
<sequence length="1305" mass="142629">MPSYPAEQIPVTVAQILHAVGHNAFARGERYYRAGQVLQAHYDAAELTFTSRVAGGSTRPYSQSVVFPRTRVPHAAPFQSFCSCPVRTGCKHVVAALLGWFHEGGWAEPAENLPVRSTAGTETEHFAATGSAAARSSATDAGSAPGLPGPDASGSASARRDSQARSGAEDRAATIQRLRAAIGGIEGGTGAPAASPAVSPAPASASSSNGGAPGAARGGDDVVETQDPGAGPFAARADAPQVRDSWRRHVARALQSQSMDLRSRVTRSPGALDLHLEVPTRYGLGRGDAATPAPIRLSARPLMLGTRGRWIKGGLTWSQFTGPPGGTQLLSEHEAWFRELGAVLSPDQNPYASTHDTMQLDPVASPLLWDLLDRAADLGIAIVVDGRAVSVGLTPEARLGLHVADAEDGALRLIPALLVPRPPEEAEDDAAPEAWRVPTDGLFPLGPAHRPQAYVALGGALHRAYEQEARHSGAWSAIRPSPLPQLAAQVPQEQWVAEETELLFLPLAAPPTPLATSLSASGPMTVPREEVLDFAEGFYPQLARRLPVAADPEVAESLPQVLEPRLVLSVRFEEDPHAQPTPEQGAARTADPRASERIAPARYDWHWSYPQAPVQWEGQEVARTRVPVAVASPDPHRELRDAETEQDVLTRLRRALPETPLEAGRTSGWQTRDLVQRIIPAARDLDGVDVELTGEVPQFRALDEDPTITVSVESTGDRDWFGLGVTIRAGQWYVPFADVFRALDAGQKHLMLGDGSYFRLDRPEFLRLRELIGEARQMADPETPLRISRHQAGLWEDLEELAADTEVTRTWRESVEALLRLEEIPAPPLPRDLRARLRPYQEEGYRWLSFLREHGLGGILADDMGLGKTVQTLAMICRAFELHDAAAAEGGARPRFLVVAPTSVAPNWAREIERFAPHLSCAVLTSSSAKAKSSVPERAAGADVVVTSYALLRLDPEEYADLGLSGLVLDEAQFLKNPRTKAHWIARDLPVPFKLVVTGTPMENDLMELWAMFSIVAPGLFPSARDFRDMYAKPISSGEDPQALPRLRRRIRPLMLRRSKELVAADLPEKQEHRVDIALTPEHRRIYETRLQRERQKILGLLQDMDRNRFTIFQSLTMLRRLALSASLVDEAHVGVESAKLTWLTEQLPEIIADGHRALVFSQFTTFLHQIAEALEAAGIGHVYLDGSTRDRAAVLRAFEEGEAPVFLISLKAGGFGLNLTEADYCFLMDPWWNPAAEAQAVDRAHRIGQRRRVMVYRLVSEGTIEEKVMDLKDSKAALFDAVMDDGELFSRSLRAEEIRELLGG</sequence>
<evidence type="ECO:0000256" key="3">
    <source>
        <dbReference type="SAM" id="MobiDB-lite"/>
    </source>
</evidence>
<dbReference type="GO" id="GO:0016787">
    <property type="term" value="F:hydrolase activity"/>
    <property type="evidence" value="ECO:0007669"/>
    <property type="project" value="UniProtKB-KW"/>
</dbReference>
<feature type="compositionally biased region" description="Low complexity" evidence="3">
    <location>
        <begin position="191"/>
        <end position="210"/>
    </location>
</feature>
<evidence type="ECO:0000259" key="4">
    <source>
        <dbReference type="PROSITE" id="PS50966"/>
    </source>
</evidence>
<dbReference type="InterPro" id="IPR007527">
    <property type="entry name" value="Znf_SWIM"/>
</dbReference>
<reference evidence="7" key="1">
    <citation type="submission" date="2016-06" db="EMBL/GenBank/DDBJ databases">
        <title>Identification of putative biosynthetic pathways for the production of bioactive secondary metabolites by the marine actinomycete Kocuria kristinae RUTW2-3.</title>
        <authorList>
            <person name="Waterworth S.C."/>
            <person name="Walmsley T.A."/>
            <person name="Matongo T."/>
            <person name="Davies-Coleman M.T."/>
            <person name="Dorrington R.A."/>
        </authorList>
    </citation>
    <scope>NUCLEOTIDE SEQUENCE [LARGE SCALE GENOMIC DNA]</scope>
    <source>
        <strain evidence="7">RUTW2-3</strain>
    </source>
</reference>
<dbReference type="Gene3D" id="3.40.50.10810">
    <property type="entry name" value="Tandem AAA-ATPase domain"/>
    <property type="match status" value="1"/>
</dbReference>
<feature type="region of interest" description="Disordered" evidence="3">
    <location>
        <begin position="128"/>
        <end position="172"/>
    </location>
</feature>